<dbReference type="EMBL" id="VZZK01000014">
    <property type="protein sequence ID" value="KAB1078388.1"/>
    <property type="molecule type" value="Genomic_DNA"/>
</dbReference>
<protein>
    <submittedName>
        <fullName evidence="2">DUF2934 domain-containing protein</fullName>
    </submittedName>
</protein>
<proteinExistence type="predicted"/>
<sequence length="67" mass="7432">MEAFNQQAEAQVRQRAFQLWEERGQPEGYETQFWLQAEREVRGEDDGIGATVNACSAKSGGGSDGPR</sequence>
<comment type="caution">
    <text evidence="2">The sequence shown here is derived from an EMBL/GenBank/DDBJ whole genome shotgun (WGS) entry which is preliminary data.</text>
</comment>
<evidence type="ECO:0000313" key="2">
    <source>
        <dbReference type="EMBL" id="KAB1078388.1"/>
    </source>
</evidence>
<dbReference type="InterPro" id="IPR021327">
    <property type="entry name" value="DUF2934"/>
</dbReference>
<dbReference type="RefSeq" id="WP_151001008.1">
    <property type="nucleotide sequence ID" value="NZ_BPQY01000528.1"/>
</dbReference>
<dbReference type="OrthoDB" id="9811127at2"/>
<dbReference type="Pfam" id="PF11154">
    <property type="entry name" value="DUF2934"/>
    <property type="match status" value="1"/>
</dbReference>
<evidence type="ECO:0000256" key="1">
    <source>
        <dbReference type="SAM" id="MobiDB-lite"/>
    </source>
</evidence>
<keyword evidence="3" id="KW-1185">Reference proteome</keyword>
<gene>
    <name evidence="2" type="ORF">F6X53_14980</name>
</gene>
<dbReference type="AlphaFoldDB" id="A0A6L3SWW0"/>
<organism evidence="2 3">
    <name type="scientific">Methylobacterium soli</name>
    <dbReference type="NCBI Taxonomy" id="553447"/>
    <lineage>
        <taxon>Bacteria</taxon>
        <taxon>Pseudomonadati</taxon>
        <taxon>Pseudomonadota</taxon>
        <taxon>Alphaproteobacteria</taxon>
        <taxon>Hyphomicrobiales</taxon>
        <taxon>Methylobacteriaceae</taxon>
        <taxon>Methylobacterium</taxon>
    </lineage>
</organism>
<accession>A0A6L3SWW0</accession>
<reference evidence="2 3" key="1">
    <citation type="submission" date="2019-09" db="EMBL/GenBank/DDBJ databases">
        <title>YIM 48816 draft genome.</title>
        <authorList>
            <person name="Jiang L."/>
        </authorList>
    </citation>
    <scope>NUCLEOTIDE SEQUENCE [LARGE SCALE GENOMIC DNA]</scope>
    <source>
        <strain evidence="2 3">YIM 48816</strain>
    </source>
</reference>
<evidence type="ECO:0000313" key="3">
    <source>
        <dbReference type="Proteomes" id="UP000474159"/>
    </source>
</evidence>
<feature type="region of interest" description="Disordered" evidence="1">
    <location>
        <begin position="45"/>
        <end position="67"/>
    </location>
</feature>
<dbReference type="Proteomes" id="UP000474159">
    <property type="component" value="Unassembled WGS sequence"/>
</dbReference>
<name>A0A6L3SWW0_9HYPH</name>